<dbReference type="KEGG" id="dpx:DAPPUDRAFT_322824"/>
<accession>E9GX25</accession>
<evidence type="ECO:0000313" key="1">
    <source>
        <dbReference type="EMBL" id="EFX76012.1"/>
    </source>
</evidence>
<reference evidence="1 2" key="1">
    <citation type="journal article" date="2011" name="Science">
        <title>The ecoresponsive genome of Daphnia pulex.</title>
        <authorList>
            <person name="Colbourne J.K."/>
            <person name="Pfrender M.E."/>
            <person name="Gilbert D."/>
            <person name="Thomas W.K."/>
            <person name="Tucker A."/>
            <person name="Oakley T.H."/>
            <person name="Tokishita S."/>
            <person name="Aerts A."/>
            <person name="Arnold G.J."/>
            <person name="Basu M.K."/>
            <person name="Bauer D.J."/>
            <person name="Caceres C.E."/>
            <person name="Carmel L."/>
            <person name="Casola C."/>
            <person name="Choi J.H."/>
            <person name="Detter J.C."/>
            <person name="Dong Q."/>
            <person name="Dusheyko S."/>
            <person name="Eads B.D."/>
            <person name="Frohlich T."/>
            <person name="Geiler-Samerotte K.A."/>
            <person name="Gerlach D."/>
            <person name="Hatcher P."/>
            <person name="Jogdeo S."/>
            <person name="Krijgsveld J."/>
            <person name="Kriventseva E.V."/>
            <person name="Kultz D."/>
            <person name="Laforsch C."/>
            <person name="Lindquist E."/>
            <person name="Lopez J."/>
            <person name="Manak J.R."/>
            <person name="Muller J."/>
            <person name="Pangilinan J."/>
            <person name="Patwardhan R.P."/>
            <person name="Pitluck S."/>
            <person name="Pritham E.J."/>
            <person name="Rechtsteiner A."/>
            <person name="Rho M."/>
            <person name="Rogozin I.B."/>
            <person name="Sakarya O."/>
            <person name="Salamov A."/>
            <person name="Schaack S."/>
            <person name="Shapiro H."/>
            <person name="Shiga Y."/>
            <person name="Skalitzky C."/>
            <person name="Smith Z."/>
            <person name="Souvorov A."/>
            <person name="Sung W."/>
            <person name="Tang Z."/>
            <person name="Tsuchiya D."/>
            <person name="Tu H."/>
            <person name="Vos H."/>
            <person name="Wang M."/>
            <person name="Wolf Y.I."/>
            <person name="Yamagata H."/>
            <person name="Yamada T."/>
            <person name="Ye Y."/>
            <person name="Shaw J.R."/>
            <person name="Andrews J."/>
            <person name="Crease T.J."/>
            <person name="Tang H."/>
            <person name="Lucas S.M."/>
            <person name="Robertson H.M."/>
            <person name="Bork P."/>
            <person name="Koonin E.V."/>
            <person name="Zdobnov E.M."/>
            <person name="Grigoriev I.V."/>
            <person name="Lynch M."/>
            <person name="Boore J.L."/>
        </authorList>
    </citation>
    <scope>NUCLEOTIDE SEQUENCE [LARGE SCALE GENOMIC DNA]</scope>
</reference>
<keyword evidence="2" id="KW-1185">Reference proteome</keyword>
<sequence length="207" mass="23761">MDIHRTSQYDHPLSGSKYTIHRISVANAKRKNGKWTVGYPMDVLWTMCASRAELSNNRLKPLFETMLWTDEPMPDMESTVEPRERFRKQIATQTDWDSNDESDIESIEENNTVGPVETEPALDFNPPVINIPSNDISVELNDDVDIPLFNQDEIEFDNPPVNIPHPRPLSPIVTIINNNENIPNPIERPRLRPRSVIKPKSRLIAEV</sequence>
<proteinExistence type="predicted"/>
<dbReference type="EMBL" id="GL732571">
    <property type="protein sequence ID" value="EFX76012.1"/>
    <property type="molecule type" value="Genomic_DNA"/>
</dbReference>
<name>E9GX25_DAPPU</name>
<dbReference type="AlphaFoldDB" id="E9GX25"/>
<organism evidence="1 2">
    <name type="scientific">Daphnia pulex</name>
    <name type="common">Water flea</name>
    <dbReference type="NCBI Taxonomy" id="6669"/>
    <lineage>
        <taxon>Eukaryota</taxon>
        <taxon>Metazoa</taxon>
        <taxon>Ecdysozoa</taxon>
        <taxon>Arthropoda</taxon>
        <taxon>Crustacea</taxon>
        <taxon>Branchiopoda</taxon>
        <taxon>Diplostraca</taxon>
        <taxon>Cladocera</taxon>
        <taxon>Anomopoda</taxon>
        <taxon>Daphniidae</taxon>
        <taxon>Daphnia</taxon>
    </lineage>
</organism>
<protein>
    <submittedName>
        <fullName evidence="1">Uncharacterized protein</fullName>
    </submittedName>
</protein>
<dbReference type="OrthoDB" id="6402024at2759"/>
<dbReference type="InParanoid" id="E9GX25"/>
<dbReference type="Proteomes" id="UP000000305">
    <property type="component" value="Unassembled WGS sequence"/>
</dbReference>
<dbReference type="HOGENOM" id="CLU_115100_0_0_1"/>
<evidence type="ECO:0000313" key="2">
    <source>
        <dbReference type="Proteomes" id="UP000000305"/>
    </source>
</evidence>
<gene>
    <name evidence="1" type="ORF">DAPPUDRAFT_322824</name>
</gene>